<dbReference type="KEGG" id="cgo:Corgl_1184"/>
<dbReference type="OrthoDB" id="9808601at2"/>
<dbReference type="InterPro" id="IPR002139">
    <property type="entry name" value="Ribo/fructo_kinase"/>
</dbReference>
<evidence type="ECO:0000313" key="5">
    <source>
        <dbReference type="Proteomes" id="UP000006851"/>
    </source>
</evidence>
<feature type="domain" description="Carbohydrate kinase PfkB" evidence="3">
    <location>
        <begin position="33"/>
        <end position="296"/>
    </location>
</feature>
<dbReference type="STRING" id="700015.Corgl_1184"/>
<dbReference type="PRINTS" id="PR00990">
    <property type="entry name" value="RIBOKINASE"/>
</dbReference>
<dbReference type="GO" id="GO:0006796">
    <property type="term" value="P:phosphate-containing compound metabolic process"/>
    <property type="evidence" value="ECO:0007669"/>
    <property type="project" value="UniProtKB-ARBA"/>
</dbReference>
<dbReference type="SUPFAM" id="SSF53613">
    <property type="entry name" value="Ribokinase-like"/>
    <property type="match status" value="1"/>
</dbReference>
<dbReference type="GO" id="GO:0005829">
    <property type="term" value="C:cytosol"/>
    <property type="evidence" value="ECO:0007669"/>
    <property type="project" value="TreeGrafter"/>
</dbReference>
<evidence type="ECO:0000256" key="1">
    <source>
        <dbReference type="ARBA" id="ARBA00022679"/>
    </source>
</evidence>
<evidence type="ECO:0000259" key="3">
    <source>
        <dbReference type="Pfam" id="PF00294"/>
    </source>
</evidence>
<dbReference type="Gene3D" id="3.40.1190.20">
    <property type="match status" value="1"/>
</dbReference>
<dbReference type="PANTHER" id="PTHR10584:SF166">
    <property type="entry name" value="RIBOKINASE"/>
    <property type="match status" value="1"/>
</dbReference>
<dbReference type="EMBL" id="CP002628">
    <property type="protein sequence ID" value="AEB07289.1"/>
    <property type="molecule type" value="Genomic_DNA"/>
</dbReference>
<protein>
    <submittedName>
        <fullName evidence="4">PfkB domain protein</fullName>
    </submittedName>
</protein>
<dbReference type="AlphaFoldDB" id="F2N8A6"/>
<keyword evidence="1" id="KW-0808">Transferase</keyword>
<dbReference type="PANTHER" id="PTHR10584">
    <property type="entry name" value="SUGAR KINASE"/>
    <property type="match status" value="1"/>
</dbReference>
<dbReference type="Pfam" id="PF00294">
    <property type="entry name" value="PfkB"/>
    <property type="match status" value="1"/>
</dbReference>
<evidence type="ECO:0000256" key="2">
    <source>
        <dbReference type="ARBA" id="ARBA00022777"/>
    </source>
</evidence>
<dbReference type="Proteomes" id="UP000006851">
    <property type="component" value="Chromosome"/>
</dbReference>
<dbReference type="InterPro" id="IPR011611">
    <property type="entry name" value="PfkB_dom"/>
</dbReference>
<reference evidence="5" key="1">
    <citation type="journal article" date="2013" name="Stand. Genomic Sci.">
        <title>Complete genome sequence of Coriobacterium glomerans type strain (PW2(T)) from the midgut of Pyrrhocoris apterus L. (red soldier bug).</title>
        <authorList>
            <person name="Stackebrandt E."/>
            <person name="Zeytun A."/>
            <person name="Lapidus A."/>
            <person name="Nolan M."/>
            <person name="Lucas S."/>
            <person name="Hammon N."/>
            <person name="Deshpande S."/>
            <person name="Cheng J.F."/>
            <person name="Tapia R."/>
            <person name="Goodwin L.A."/>
            <person name="Pitluck S."/>
            <person name="Liolios K."/>
            <person name="Pagani I."/>
            <person name="Ivanova N."/>
            <person name="Mavromatis K."/>
            <person name="Mikhailova N."/>
            <person name="Huntemann M."/>
            <person name="Pati A."/>
            <person name="Chen A."/>
            <person name="Palaniappan K."/>
            <person name="Chang Y.J."/>
            <person name="Land M."/>
            <person name="Hauser L."/>
            <person name="Rohde M."/>
            <person name="Pukall R."/>
            <person name="Goker M."/>
            <person name="Detter J.C."/>
            <person name="Woyke T."/>
            <person name="Bristow J."/>
            <person name="Eisen J.A."/>
            <person name="Markowitz V."/>
            <person name="Hugenholtz P."/>
            <person name="Kyrpides N.C."/>
            <person name="Klenk H.P."/>
        </authorList>
    </citation>
    <scope>NUCLEOTIDE SEQUENCE</scope>
    <source>
        <strain evidence="5">ATCC 49209 / DSM 20642 / JCM 10262 / PW2</strain>
    </source>
</reference>
<sequence>MNILGVCSIAVDTICQVDHLPIKDSFCNVLSSERLQGGSGTNVLVQAAKLGASTGVITQVAQDADSDWIMDNLARRGIDSRGVVRRPGEFDAPSCLIYVDPHGEKMLVVSREHRLPPLEEERADLSLIEEADIVYLDLNPAELNMAAAQRAHAAGKKVVINFQEDLESILSQGVDRTFLTDILAYVDVFAPCQEAIRALSGSDELSGQVEFIRRYYPGLIVLTLGAQGVVAYDERDREIRIPAVAIEARDTTGAGDSFIGSFMVSHLVEHMDLKAALWYSTWCAAYTCLDFGAQASPTAEQVQRFMESV</sequence>
<dbReference type="GO" id="GO:0016301">
    <property type="term" value="F:kinase activity"/>
    <property type="evidence" value="ECO:0007669"/>
    <property type="project" value="UniProtKB-KW"/>
</dbReference>
<organism evidence="4 5">
    <name type="scientific">Coriobacterium glomerans (strain ATCC 49209 / DSM 20642 / JCM 10262 / PW2)</name>
    <dbReference type="NCBI Taxonomy" id="700015"/>
    <lineage>
        <taxon>Bacteria</taxon>
        <taxon>Bacillati</taxon>
        <taxon>Actinomycetota</taxon>
        <taxon>Coriobacteriia</taxon>
        <taxon>Coriobacteriales</taxon>
        <taxon>Coriobacteriaceae</taxon>
        <taxon>Coriobacterium</taxon>
    </lineage>
</organism>
<dbReference type="HOGENOM" id="CLU_027634_2_3_11"/>
<gene>
    <name evidence="4" type="ordered locus">Corgl_1184</name>
</gene>
<keyword evidence="2" id="KW-0418">Kinase</keyword>
<accession>F2N8A6</accession>
<dbReference type="eggNOG" id="COG0524">
    <property type="taxonomic scope" value="Bacteria"/>
</dbReference>
<dbReference type="RefSeq" id="WP_013709032.1">
    <property type="nucleotide sequence ID" value="NC_015389.1"/>
</dbReference>
<keyword evidence="5" id="KW-1185">Reference proteome</keyword>
<evidence type="ECO:0000313" key="4">
    <source>
        <dbReference type="EMBL" id="AEB07289.1"/>
    </source>
</evidence>
<name>F2N8A6_CORGP</name>
<proteinExistence type="predicted"/>
<dbReference type="InterPro" id="IPR029056">
    <property type="entry name" value="Ribokinase-like"/>
</dbReference>